<evidence type="ECO:0000313" key="4">
    <source>
        <dbReference type="Proteomes" id="UP000533905"/>
    </source>
</evidence>
<dbReference type="InterPro" id="IPR058163">
    <property type="entry name" value="LysR-type_TF_proteobact-type"/>
</dbReference>
<comment type="similarity">
    <text evidence="1">Belongs to the LysR transcriptional regulatory family.</text>
</comment>
<dbReference type="PANTHER" id="PTHR30537">
    <property type="entry name" value="HTH-TYPE TRANSCRIPTIONAL REGULATOR"/>
    <property type="match status" value="1"/>
</dbReference>
<dbReference type="GO" id="GO:0003700">
    <property type="term" value="F:DNA-binding transcription factor activity"/>
    <property type="evidence" value="ECO:0007669"/>
    <property type="project" value="TreeGrafter"/>
</dbReference>
<evidence type="ECO:0000313" key="3">
    <source>
        <dbReference type="EMBL" id="NNG21457.1"/>
    </source>
</evidence>
<dbReference type="GO" id="GO:0006351">
    <property type="term" value="P:DNA-templated transcription"/>
    <property type="evidence" value="ECO:0007669"/>
    <property type="project" value="TreeGrafter"/>
</dbReference>
<evidence type="ECO:0000259" key="2">
    <source>
        <dbReference type="Pfam" id="PF03466"/>
    </source>
</evidence>
<dbReference type="PANTHER" id="PTHR30537:SF1">
    <property type="entry name" value="HTH-TYPE TRANSCRIPTIONAL REGULATOR PGRR"/>
    <property type="match status" value="1"/>
</dbReference>
<gene>
    <name evidence="3" type="ORF">HGB41_00365</name>
</gene>
<reference evidence="3 4" key="1">
    <citation type="submission" date="2020-04" db="EMBL/GenBank/DDBJ databases">
        <title>Massilia sp. nov., a cold adapted bacteria isolated from Arctic soil.</title>
        <authorList>
            <person name="Son J."/>
            <person name="Ka J.-O."/>
        </authorList>
    </citation>
    <scope>NUCLEOTIDE SEQUENCE [LARGE SCALE GENOMIC DNA]</scope>
    <source>
        <strain evidence="3 4">ML15P13</strain>
    </source>
</reference>
<organism evidence="3 4">
    <name type="scientific">Telluria aromaticivorans</name>
    <dbReference type="NCBI Taxonomy" id="2725995"/>
    <lineage>
        <taxon>Bacteria</taxon>
        <taxon>Pseudomonadati</taxon>
        <taxon>Pseudomonadota</taxon>
        <taxon>Betaproteobacteria</taxon>
        <taxon>Burkholderiales</taxon>
        <taxon>Oxalobacteraceae</taxon>
        <taxon>Telluria group</taxon>
        <taxon>Telluria</taxon>
    </lineage>
</organism>
<keyword evidence="4" id="KW-1185">Reference proteome</keyword>
<dbReference type="Proteomes" id="UP000533905">
    <property type="component" value="Unassembled WGS sequence"/>
</dbReference>
<protein>
    <recommendedName>
        <fullName evidence="2">LysR substrate-binding domain-containing protein</fullName>
    </recommendedName>
</protein>
<proteinExistence type="inferred from homology"/>
<feature type="domain" description="LysR substrate-binding" evidence="2">
    <location>
        <begin position="11"/>
        <end position="91"/>
    </location>
</feature>
<dbReference type="EMBL" id="JABAIV010000001">
    <property type="protein sequence ID" value="NNG21457.1"/>
    <property type="molecule type" value="Genomic_DNA"/>
</dbReference>
<name>A0A7Y2JUY6_9BURK</name>
<sequence>MRAPESVPLDIIAVPFSPPIRVLVVGSPGYLSKNGVPSVPDDLHRHQCIRSRLPSGSLYPWEFERAGQTVIINPRGQLTLDNNLMVAAAISGADSVWVSVW</sequence>
<evidence type="ECO:0000256" key="1">
    <source>
        <dbReference type="ARBA" id="ARBA00009437"/>
    </source>
</evidence>
<dbReference type="Pfam" id="PF03466">
    <property type="entry name" value="LysR_substrate"/>
    <property type="match status" value="1"/>
</dbReference>
<dbReference type="SUPFAM" id="SSF53850">
    <property type="entry name" value="Periplasmic binding protein-like II"/>
    <property type="match status" value="1"/>
</dbReference>
<dbReference type="InterPro" id="IPR005119">
    <property type="entry name" value="LysR_subst-bd"/>
</dbReference>
<comment type="caution">
    <text evidence="3">The sequence shown here is derived from an EMBL/GenBank/DDBJ whole genome shotgun (WGS) entry which is preliminary data.</text>
</comment>
<dbReference type="GO" id="GO:0043565">
    <property type="term" value="F:sequence-specific DNA binding"/>
    <property type="evidence" value="ECO:0007669"/>
    <property type="project" value="TreeGrafter"/>
</dbReference>
<dbReference type="Gene3D" id="3.40.190.10">
    <property type="entry name" value="Periplasmic binding protein-like II"/>
    <property type="match status" value="2"/>
</dbReference>
<dbReference type="AlphaFoldDB" id="A0A7Y2JUY6"/>
<accession>A0A7Y2JUY6</accession>